<dbReference type="Gene3D" id="1.20.1170.10">
    <property type="match status" value="1"/>
</dbReference>
<feature type="transmembrane region" description="Helical" evidence="1">
    <location>
        <begin position="56"/>
        <end position="75"/>
    </location>
</feature>
<proteinExistence type="predicted"/>
<evidence type="ECO:0000256" key="1">
    <source>
        <dbReference type="SAM" id="Phobius"/>
    </source>
</evidence>
<dbReference type="AlphaFoldDB" id="A0A512BVU0"/>
<keyword evidence="1" id="KW-0472">Membrane</keyword>
<dbReference type="EMBL" id="BJYU01000054">
    <property type="protein sequence ID" value="GEO16060.1"/>
    <property type="molecule type" value="Genomic_DNA"/>
</dbReference>
<gene>
    <name evidence="2" type="ORF">MAE02_37560</name>
</gene>
<keyword evidence="1" id="KW-1133">Transmembrane helix</keyword>
<feature type="transmembrane region" description="Helical" evidence="1">
    <location>
        <begin position="30"/>
        <end position="50"/>
    </location>
</feature>
<sequence length="119" mass="13051">MIDPHQQIAELEAEIDTLSDAAEQCRKSMVLARLATGAGILLFAAALLGVIRPDPLVLVISIAATLAGIGFYGSSRGSLEHLTEKIRATEARRAAMIDQMDLRTMQDLWRAQNHLNQQR</sequence>
<protein>
    <submittedName>
        <fullName evidence="2">Uncharacterized protein</fullName>
    </submittedName>
</protein>
<evidence type="ECO:0000313" key="3">
    <source>
        <dbReference type="Proteomes" id="UP000321085"/>
    </source>
</evidence>
<organism evidence="2 3">
    <name type="scientific">Microvirga aerophila</name>
    <dbReference type="NCBI Taxonomy" id="670291"/>
    <lineage>
        <taxon>Bacteria</taxon>
        <taxon>Pseudomonadati</taxon>
        <taxon>Pseudomonadota</taxon>
        <taxon>Alphaproteobacteria</taxon>
        <taxon>Hyphomicrobiales</taxon>
        <taxon>Methylobacteriaceae</taxon>
        <taxon>Microvirga</taxon>
    </lineage>
</organism>
<evidence type="ECO:0000313" key="2">
    <source>
        <dbReference type="EMBL" id="GEO16060.1"/>
    </source>
</evidence>
<dbReference type="Proteomes" id="UP000321085">
    <property type="component" value="Unassembled WGS sequence"/>
</dbReference>
<dbReference type="RefSeq" id="WP_114187408.1">
    <property type="nucleotide sequence ID" value="NZ_BJYU01000054.1"/>
</dbReference>
<keyword evidence="3" id="KW-1185">Reference proteome</keyword>
<comment type="caution">
    <text evidence="2">The sequence shown here is derived from an EMBL/GenBank/DDBJ whole genome shotgun (WGS) entry which is preliminary data.</text>
</comment>
<reference evidence="2 3" key="1">
    <citation type="submission" date="2019-07" db="EMBL/GenBank/DDBJ databases">
        <title>Whole genome shotgun sequence of Microvirga aerophila NBRC 106136.</title>
        <authorList>
            <person name="Hosoyama A."/>
            <person name="Uohara A."/>
            <person name="Ohji S."/>
            <person name="Ichikawa N."/>
        </authorList>
    </citation>
    <scope>NUCLEOTIDE SEQUENCE [LARGE SCALE GENOMIC DNA]</scope>
    <source>
        <strain evidence="2 3">NBRC 106136</strain>
    </source>
</reference>
<name>A0A512BVU0_9HYPH</name>
<keyword evidence="1" id="KW-0812">Transmembrane</keyword>
<dbReference type="OrthoDB" id="8021061at2"/>
<accession>A0A512BVU0</accession>